<feature type="domain" description="Peptidase M20 dimerisation" evidence="1">
    <location>
        <begin position="215"/>
        <end position="302"/>
    </location>
</feature>
<evidence type="ECO:0000313" key="3">
    <source>
        <dbReference type="Proteomes" id="UP000313849"/>
    </source>
</evidence>
<dbReference type="Pfam" id="PF01546">
    <property type="entry name" value="Peptidase_M20"/>
    <property type="match status" value="1"/>
</dbReference>
<gene>
    <name evidence="2" type="ORF">FH969_03950</name>
</gene>
<sequence length="341" mass="35580">MSTATTATGSAPSRAYLDLLEATTRRRALAFEPLTSTHTGAPEAAAAAVRRAAAEGRDDVATLAGVVHDLAEVAFEEHASVAAIADLLTRHGIEVETGTHSLATSLSARVGLAPGDGGTGTIAIVAEYDALPGIGHACGHHLIAASATGAFLALAAQARDLPGEVVLLGTPAEEGGSGKELLWREGFFDGVDAAVMLHPFSYDVVDHPFLGRRQLVVTYRGVAAHASAQPFMGRNALDAAALNYQAVGLLRQHLPPSDRVHGVVREGGDRPSIVPELARLEYYVRSAHPETLRDLSRRLEDVAVGLALTALDWLHDGELRAAAVADFEAAGGVVDVEGYFA</sequence>
<dbReference type="SUPFAM" id="SSF55031">
    <property type="entry name" value="Bacterial exopeptidase dimerisation domain"/>
    <property type="match status" value="1"/>
</dbReference>
<accession>A0A5C5BDW8</accession>
<dbReference type="OrthoDB" id="9781032at2"/>
<reference evidence="2 3" key="1">
    <citation type="submission" date="2019-06" db="EMBL/GenBank/DDBJ databases">
        <title>Draft genome sequence of Miniimonas arenae KCTC 19750T isolated from sea sand.</title>
        <authorList>
            <person name="Park S.-J."/>
        </authorList>
    </citation>
    <scope>NUCLEOTIDE SEQUENCE [LARGE SCALE GENOMIC DNA]</scope>
    <source>
        <strain evidence="2 3">KCTC 19750</strain>
    </source>
</reference>
<dbReference type="Proteomes" id="UP000313849">
    <property type="component" value="Unassembled WGS sequence"/>
</dbReference>
<comment type="caution">
    <text evidence="2">The sequence shown here is derived from an EMBL/GenBank/DDBJ whole genome shotgun (WGS) entry which is preliminary data.</text>
</comment>
<dbReference type="InterPro" id="IPR017439">
    <property type="entry name" value="Amidohydrolase"/>
</dbReference>
<dbReference type="GO" id="GO:0046657">
    <property type="term" value="P:folic acid catabolic process"/>
    <property type="evidence" value="ECO:0007669"/>
    <property type="project" value="TreeGrafter"/>
</dbReference>
<organism evidence="2 3">
    <name type="scientific">Miniimonas arenae</name>
    <dbReference type="NCBI Taxonomy" id="676201"/>
    <lineage>
        <taxon>Bacteria</taxon>
        <taxon>Bacillati</taxon>
        <taxon>Actinomycetota</taxon>
        <taxon>Actinomycetes</taxon>
        <taxon>Micrococcales</taxon>
        <taxon>Beutenbergiaceae</taxon>
        <taxon>Miniimonas</taxon>
    </lineage>
</organism>
<protein>
    <submittedName>
        <fullName evidence="2">M20 family metallopeptidase</fullName>
    </submittedName>
</protein>
<dbReference type="PANTHER" id="PTHR30575">
    <property type="entry name" value="PEPTIDASE M20"/>
    <property type="match status" value="1"/>
</dbReference>
<dbReference type="InterPro" id="IPR002933">
    <property type="entry name" value="Peptidase_M20"/>
</dbReference>
<dbReference type="RefSeq" id="WP_139986219.1">
    <property type="nucleotide sequence ID" value="NZ_VENP01000009.1"/>
</dbReference>
<evidence type="ECO:0000313" key="2">
    <source>
        <dbReference type="EMBL" id="TNU76249.1"/>
    </source>
</evidence>
<dbReference type="EMBL" id="VENP01000009">
    <property type="protein sequence ID" value="TNU76249.1"/>
    <property type="molecule type" value="Genomic_DNA"/>
</dbReference>
<dbReference type="PANTHER" id="PTHR30575:SF0">
    <property type="entry name" value="XAA-ARG DIPEPTIDASE"/>
    <property type="match status" value="1"/>
</dbReference>
<dbReference type="GO" id="GO:0016805">
    <property type="term" value="F:dipeptidase activity"/>
    <property type="evidence" value="ECO:0007669"/>
    <property type="project" value="TreeGrafter"/>
</dbReference>
<dbReference type="AlphaFoldDB" id="A0A5C5BDW8"/>
<dbReference type="NCBIfam" id="TIGR01891">
    <property type="entry name" value="amidohydrolases"/>
    <property type="match status" value="1"/>
</dbReference>
<dbReference type="InterPro" id="IPR052030">
    <property type="entry name" value="Peptidase_M20/M20A_hydrolases"/>
</dbReference>
<dbReference type="Gene3D" id="3.40.630.10">
    <property type="entry name" value="Zn peptidases"/>
    <property type="match status" value="1"/>
</dbReference>
<evidence type="ECO:0000259" key="1">
    <source>
        <dbReference type="Pfam" id="PF07687"/>
    </source>
</evidence>
<dbReference type="InterPro" id="IPR011650">
    <property type="entry name" value="Peptidase_M20_dimer"/>
</dbReference>
<dbReference type="Pfam" id="PF07687">
    <property type="entry name" value="M20_dimer"/>
    <property type="match status" value="1"/>
</dbReference>
<proteinExistence type="predicted"/>
<dbReference type="GO" id="GO:0071713">
    <property type="term" value="F:para-aminobenzoyl-glutamate hydrolase activity"/>
    <property type="evidence" value="ECO:0007669"/>
    <property type="project" value="TreeGrafter"/>
</dbReference>
<keyword evidence="3" id="KW-1185">Reference proteome</keyword>
<dbReference type="GO" id="GO:0005737">
    <property type="term" value="C:cytoplasm"/>
    <property type="evidence" value="ECO:0007669"/>
    <property type="project" value="TreeGrafter"/>
</dbReference>
<name>A0A5C5BDW8_9MICO</name>
<dbReference type="InterPro" id="IPR036264">
    <property type="entry name" value="Bact_exopeptidase_dim_dom"/>
</dbReference>
<dbReference type="SUPFAM" id="SSF53187">
    <property type="entry name" value="Zn-dependent exopeptidases"/>
    <property type="match status" value="1"/>
</dbReference>